<keyword evidence="3" id="KW-1185">Reference proteome</keyword>
<name>A0A6I0F8E4_9FIRM</name>
<evidence type="ECO:0000259" key="1">
    <source>
        <dbReference type="Pfam" id="PF03432"/>
    </source>
</evidence>
<evidence type="ECO:0000313" key="2">
    <source>
        <dbReference type="EMBL" id="KAB3536239.1"/>
    </source>
</evidence>
<gene>
    <name evidence="2" type="ORF">F8154_03945</name>
</gene>
<organism evidence="2 3">
    <name type="scientific">Alkaliphilus pronyensis</name>
    <dbReference type="NCBI Taxonomy" id="1482732"/>
    <lineage>
        <taxon>Bacteria</taxon>
        <taxon>Bacillati</taxon>
        <taxon>Bacillota</taxon>
        <taxon>Clostridia</taxon>
        <taxon>Peptostreptococcales</taxon>
        <taxon>Natronincolaceae</taxon>
        <taxon>Alkaliphilus</taxon>
    </lineage>
</organism>
<reference evidence="2 3" key="1">
    <citation type="submission" date="2019-10" db="EMBL/GenBank/DDBJ databases">
        <title>Alkaliphilus serpentinus sp. nov. and Alkaliphilus pronyensis sp. nov., two novel anaerobic alkaliphilic species isolated from the serpentinized-hosted hydrothermal field of the Prony Bay (New Caledonia).</title>
        <authorList>
            <person name="Postec A."/>
        </authorList>
    </citation>
    <scope>NUCLEOTIDE SEQUENCE [LARGE SCALE GENOMIC DNA]</scope>
    <source>
        <strain evidence="2 3">LacV</strain>
    </source>
</reference>
<dbReference type="EMBL" id="WBZC01000012">
    <property type="protein sequence ID" value="KAB3536239.1"/>
    <property type="molecule type" value="Genomic_DNA"/>
</dbReference>
<dbReference type="AlphaFoldDB" id="A0A6I0F8E4"/>
<evidence type="ECO:0000313" key="3">
    <source>
        <dbReference type="Proteomes" id="UP000432715"/>
    </source>
</evidence>
<dbReference type="Proteomes" id="UP000432715">
    <property type="component" value="Unassembled WGS sequence"/>
</dbReference>
<accession>A0A6I0F8E4</accession>
<feature type="domain" description="MobA/VirD2-like nuclease" evidence="1">
    <location>
        <begin position="23"/>
        <end position="151"/>
    </location>
</feature>
<dbReference type="OrthoDB" id="9762440at2"/>
<dbReference type="Pfam" id="PF03432">
    <property type="entry name" value="Relaxase"/>
    <property type="match status" value="1"/>
</dbReference>
<proteinExistence type="predicted"/>
<dbReference type="InterPro" id="IPR005094">
    <property type="entry name" value="Endonuclease_MobA/VirD2"/>
</dbReference>
<protein>
    <submittedName>
        <fullName evidence="2">Relaxase/mobilization nuclease domain-containing protein</fullName>
    </submittedName>
</protein>
<comment type="caution">
    <text evidence="2">The sequence shown here is derived from an EMBL/GenBank/DDBJ whole genome shotgun (WGS) entry which is preliminary data.</text>
</comment>
<dbReference type="RefSeq" id="WP_151860295.1">
    <property type="nucleotide sequence ID" value="NZ_WBZC01000012.1"/>
</dbReference>
<sequence length="320" mass="37234">MAIIEFINGRNKTYTGLRRAIDYILRDDKTAFSLYGGFNCDVDNALNEFVMTKRHYNKETGRQYIHFVQSFSNREGISPETAKAIADELLLMDKFKGFQMVYATHTDKPHLHTHFILNTVNSYTGMKWKMSKEDLQELKDYSDEICRRYGLIVTHGKKGSHIDRGEYRTMEKGHSWKHELFLAVSEAKRYAISREDFIDKLKQLGYQTEWSDNRKYITFTNIDGKKCRNRKLYPPERFTKEALEQRFELNAVKLDKQVSKAKFEGLLSAIKLFETDGGMGMDHKNTYPLSQMENAAGADDILNAKQNTGLNWEKESGHEM</sequence>